<dbReference type="InterPro" id="IPR051805">
    <property type="entry name" value="Dehydratase_Activator_Redct"/>
</dbReference>
<dbReference type="InterPro" id="IPR043129">
    <property type="entry name" value="ATPase_NBD"/>
</dbReference>
<keyword evidence="2" id="KW-0479">Metal-binding</keyword>
<comment type="cofactor">
    <cofactor evidence="1">
        <name>[4Fe-4S] cluster</name>
        <dbReference type="ChEBI" id="CHEBI:49883"/>
    </cofactor>
</comment>
<dbReference type="eggNOG" id="COG3580">
    <property type="taxonomic scope" value="Bacteria"/>
</dbReference>
<organism evidence="7 8">
    <name type="scientific">Clostridium sulfidigenes</name>
    <dbReference type="NCBI Taxonomy" id="318464"/>
    <lineage>
        <taxon>Bacteria</taxon>
        <taxon>Bacillati</taxon>
        <taxon>Bacillota</taxon>
        <taxon>Clostridia</taxon>
        <taxon>Eubacteriales</taxon>
        <taxon>Clostridiaceae</taxon>
        <taxon>Clostridium</taxon>
    </lineage>
</organism>
<evidence type="ECO:0000259" key="6">
    <source>
        <dbReference type="Pfam" id="PF09989"/>
    </source>
</evidence>
<dbReference type="STRING" id="318464.IO99_10990"/>
<evidence type="ECO:0000313" key="8">
    <source>
        <dbReference type="Proteomes" id="UP000028542"/>
    </source>
</evidence>
<dbReference type="PANTHER" id="PTHR32329:SF4">
    <property type="entry name" value="ACTIVATOR OF 2-HYDROXYACYL-COA DEHYDRATASE"/>
    <property type="match status" value="1"/>
</dbReference>
<feature type="domain" description="ATPase BadF/BadG/BcrA/BcrD type" evidence="5">
    <location>
        <begin position="312"/>
        <end position="565"/>
    </location>
</feature>
<dbReference type="SUPFAM" id="SSF53067">
    <property type="entry name" value="Actin-like ATPase domain"/>
    <property type="match status" value="2"/>
</dbReference>
<evidence type="ECO:0000313" key="7">
    <source>
        <dbReference type="EMBL" id="KEZ86059.1"/>
    </source>
</evidence>
<dbReference type="eggNOG" id="COG1924">
    <property type="taxonomic scope" value="Bacteria"/>
</dbReference>
<feature type="domain" description="ATPase BadF/BadG/BcrA/BcrD type" evidence="5">
    <location>
        <begin position="3"/>
        <end position="251"/>
    </location>
</feature>
<dbReference type="InterPro" id="IPR018709">
    <property type="entry name" value="CoA_activase_DUF2229"/>
</dbReference>
<name>A0A084JAS5_9CLOT</name>
<dbReference type="CDD" id="cd24035">
    <property type="entry name" value="ASKHA_NBD_O66634-like_rpt2"/>
    <property type="match status" value="1"/>
</dbReference>
<evidence type="ECO:0000259" key="5">
    <source>
        <dbReference type="Pfam" id="PF01869"/>
    </source>
</evidence>
<protein>
    <submittedName>
        <fullName evidence="7">2-hydroxyglutaryl-CoA dehydratase</fullName>
    </submittedName>
</protein>
<evidence type="ECO:0000256" key="4">
    <source>
        <dbReference type="ARBA" id="ARBA00023014"/>
    </source>
</evidence>
<keyword evidence="4" id="KW-0411">Iron-sulfur</keyword>
<accession>A0A084JAS5</accession>
<evidence type="ECO:0000256" key="3">
    <source>
        <dbReference type="ARBA" id="ARBA00023004"/>
    </source>
</evidence>
<dbReference type="RefSeq" id="WP_035133183.1">
    <property type="nucleotide sequence ID" value="NZ_JPMD01000026.1"/>
</dbReference>
<dbReference type="InterPro" id="IPR008275">
    <property type="entry name" value="CoA_E_activase_dom"/>
</dbReference>
<dbReference type="PANTHER" id="PTHR32329">
    <property type="entry name" value="BIFUNCTIONAL PROTEIN [INCLUDES 2-HYDROXYACYL-COA DEHYDRATASE (N-TER) AND ITS ACTIVATOR DOMAIN (C_TERM)-RELATED"/>
    <property type="match status" value="1"/>
</dbReference>
<evidence type="ECO:0000256" key="1">
    <source>
        <dbReference type="ARBA" id="ARBA00001966"/>
    </source>
</evidence>
<dbReference type="Proteomes" id="UP000028542">
    <property type="component" value="Unassembled WGS sequence"/>
</dbReference>
<dbReference type="Pfam" id="PF01869">
    <property type="entry name" value="BcrAD_BadFG"/>
    <property type="match status" value="2"/>
</dbReference>
<dbReference type="NCBIfam" id="TIGR00241">
    <property type="entry name" value="CoA_E_activ"/>
    <property type="match status" value="1"/>
</dbReference>
<dbReference type="Gene3D" id="3.30.420.40">
    <property type="match status" value="4"/>
</dbReference>
<sequence>MKIGIDVGSTTIKSVVLNNFGEVIYQSYERHYCKIKEKTSELLKKIRDKYPREKSMELSISGSAAMGMAEKWKVPFVQEVYATRIAATTLEDDVDVIIELGGEDAKILFLKDGMEVRMNGSCAGGTGAFIDQMATLLNMSLEEMNEAAKDYKKIYTIASRCGVFAKSDIQPLLNQGVVKSDLSASIFFAVVNQTIAGLAQGRVIKGNVLYLGGPLSFNSELRKAFDKTLNLTGKCPDNSLYYVALGAAYYASEKIDIDNLIITLNNYREDETYSMAPPLFKTKEEYDEFKLRHEKSKVLIKDEIDAASPITIGIDSGSTTIKIVAINENKEIVSSIYRPNSGNAVEVVKEYLENIYNTYPKVKISAVAATGYGEQLIKNAFKVDYGMVETVAHFTAAKHFMNNVDFIIDIGGQDIKCFKIHNGAIDNIFLNEACSSGCGSFLQTFANALGYSVEEFANLGLFSKNPVDLGSRCTVFMNSSVKQVQKDGATIEDISAGLSVSVVKNALYKVIRASNAESLGKNIVVQGGTFLNDAVLRAFEQELNVQVLRPTISGLMGAYGAALYAHGKNNDKSTILNKSELENFNHEVKMTNCGLCNNHCRLTINTFGESRKYIGGNRCDRPISNKNHGEVSNIYEYKRSLLDSYPNISGKRGKIGIPMGLNMYELYPFWYKFFTTLQFEVEKSEPSSREIYLKGQTTIPSDTVCFPAKLIHGHVQSLIDGGVDTIFYPCMTYNIQDSSADNCYNCPVVAYYSEVIQGNMPDVSKVTYIYDYIGIHRPKDFPKKMHNILVKYFMDISLKEVKEATTLAYKEYDRYLKKVRIKGEEIIEKAEKEGKDIIVLAGRPYHIDSEINHGIDKYINSYGAAVISEDVISHNVDKVDLQVLNQWTYHARLYKAAKYIADKPNMNLVQLVSFGCGVDAITTDEVREILEESNKIYTQIKIDEITNLGAIQIRLRSLFAAIHQGEGE</sequence>
<dbReference type="CDD" id="cd24034">
    <property type="entry name" value="ASKHA_NBD_O66634-like_rpt1"/>
    <property type="match status" value="1"/>
</dbReference>
<dbReference type="AlphaFoldDB" id="A0A084JAS5"/>
<dbReference type="Pfam" id="PF09989">
    <property type="entry name" value="DUF2229"/>
    <property type="match status" value="1"/>
</dbReference>
<dbReference type="InterPro" id="IPR002731">
    <property type="entry name" value="ATPase_BadF"/>
</dbReference>
<feature type="domain" description="DUF2229" evidence="6">
    <location>
        <begin position="654"/>
        <end position="872"/>
    </location>
</feature>
<dbReference type="GO" id="GO:0046872">
    <property type="term" value="F:metal ion binding"/>
    <property type="evidence" value="ECO:0007669"/>
    <property type="project" value="UniProtKB-KW"/>
</dbReference>
<evidence type="ECO:0000256" key="2">
    <source>
        <dbReference type="ARBA" id="ARBA00022723"/>
    </source>
</evidence>
<reference evidence="7 8" key="1">
    <citation type="submission" date="2014-07" db="EMBL/GenBank/DDBJ databases">
        <title>Draft genome of Clostridium sulfidigenes 113A isolated from sediments associated with methane hydrate from Krishna Godavari basin.</title>
        <authorList>
            <person name="Honkalas V.S."/>
            <person name="Dabir A.P."/>
            <person name="Arora P."/>
            <person name="Dhakephalkar P.K."/>
        </authorList>
    </citation>
    <scope>NUCLEOTIDE SEQUENCE [LARGE SCALE GENOMIC DNA]</scope>
    <source>
        <strain evidence="7 8">113A</strain>
    </source>
</reference>
<comment type="caution">
    <text evidence="7">The sequence shown here is derived from an EMBL/GenBank/DDBJ whole genome shotgun (WGS) entry which is preliminary data.</text>
</comment>
<dbReference type="EMBL" id="JPMD01000026">
    <property type="protein sequence ID" value="KEZ86059.1"/>
    <property type="molecule type" value="Genomic_DNA"/>
</dbReference>
<dbReference type="GO" id="GO:0051536">
    <property type="term" value="F:iron-sulfur cluster binding"/>
    <property type="evidence" value="ECO:0007669"/>
    <property type="project" value="UniProtKB-KW"/>
</dbReference>
<proteinExistence type="predicted"/>
<gene>
    <name evidence="7" type="ORF">IO99_10990</name>
</gene>
<keyword evidence="3" id="KW-0408">Iron</keyword>
<keyword evidence="8" id="KW-1185">Reference proteome</keyword>